<gene>
    <name evidence="2" type="ORF">AVEN_108074_1</name>
</gene>
<evidence type="ECO:0000313" key="3">
    <source>
        <dbReference type="Proteomes" id="UP000499080"/>
    </source>
</evidence>
<evidence type="ECO:0000256" key="1">
    <source>
        <dbReference type="SAM" id="MobiDB-lite"/>
    </source>
</evidence>
<dbReference type="EMBL" id="BGPR01004353">
    <property type="protein sequence ID" value="GBM98746.1"/>
    <property type="molecule type" value="Genomic_DNA"/>
</dbReference>
<dbReference type="AlphaFoldDB" id="A0A4Y2KB03"/>
<protein>
    <submittedName>
        <fullName evidence="2">Uncharacterized protein</fullName>
    </submittedName>
</protein>
<keyword evidence="3" id="KW-1185">Reference proteome</keyword>
<reference evidence="2 3" key="1">
    <citation type="journal article" date="2019" name="Sci. Rep.">
        <title>Orb-weaving spider Araneus ventricosus genome elucidates the spidroin gene catalogue.</title>
        <authorList>
            <person name="Kono N."/>
            <person name="Nakamura H."/>
            <person name="Ohtoshi R."/>
            <person name="Moran D.A.P."/>
            <person name="Shinohara A."/>
            <person name="Yoshida Y."/>
            <person name="Fujiwara M."/>
            <person name="Mori M."/>
            <person name="Tomita M."/>
            <person name="Arakawa K."/>
        </authorList>
    </citation>
    <scope>NUCLEOTIDE SEQUENCE [LARGE SCALE GENOMIC DNA]</scope>
</reference>
<accession>A0A4Y2KB03</accession>
<feature type="region of interest" description="Disordered" evidence="1">
    <location>
        <begin position="1"/>
        <end position="21"/>
    </location>
</feature>
<comment type="caution">
    <text evidence="2">The sequence shown here is derived from an EMBL/GenBank/DDBJ whole genome shotgun (WGS) entry which is preliminary data.</text>
</comment>
<dbReference type="Proteomes" id="UP000499080">
    <property type="component" value="Unassembled WGS sequence"/>
</dbReference>
<proteinExistence type="predicted"/>
<evidence type="ECO:0000313" key="2">
    <source>
        <dbReference type="EMBL" id="GBM98746.1"/>
    </source>
</evidence>
<name>A0A4Y2KB03_ARAVE</name>
<sequence length="124" mass="13625">MSEDSPAVISPPPPSKPEKANKNINRYLGNFFIFLEFWGNCPLGGGIHDYTVAGTPEQCGFAFPDIQLKPELPAKVSEDHQLFSHALNALRYDKHVVSKTKTPQSLGLCPAEHNPVFTPLQPAN</sequence>
<organism evidence="2 3">
    <name type="scientific">Araneus ventricosus</name>
    <name type="common">Orbweaver spider</name>
    <name type="synonym">Epeira ventricosa</name>
    <dbReference type="NCBI Taxonomy" id="182803"/>
    <lineage>
        <taxon>Eukaryota</taxon>
        <taxon>Metazoa</taxon>
        <taxon>Ecdysozoa</taxon>
        <taxon>Arthropoda</taxon>
        <taxon>Chelicerata</taxon>
        <taxon>Arachnida</taxon>
        <taxon>Araneae</taxon>
        <taxon>Araneomorphae</taxon>
        <taxon>Entelegynae</taxon>
        <taxon>Araneoidea</taxon>
        <taxon>Araneidae</taxon>
        <taxon>Araneus</taxon>
    </lineage>
</organism>